<dbReference type="EMBL" id="MT142028">
    <property type="protein sequence ID" value="QJA73447.1"/>
    <property type="molecule type" value="Genomic_DNA"/>
</dbReference>
<gene>
    <name evidence="1" type="ORF">MM415A02362_0005</name>
</gene>
<reference evidence="1" key="1">
    <citation type="submission" date="2020-03" db="EMBL/GenBank/DDBJ databases">
        <title>The deep terrestrial virosphere.</title>
        <authorList>
            <person name="Holmfeldt K."/>
            <person name="Nilsson E."/>
            <person name="Simone D."/>
            <person name="Lopez-Fernandez M."/>
            <person name="Wu X."/>
            <person name="de Brujin I."/>
            <person name="Lundin D."/>
            <person name="Andersson A."/>
            <person name="Bertilsson S."/>
            <person name="Dopson M."/>
        </authorList>
    </citation>
    <scope>NUCLEOTIDE SEQUENCE</scope>
    <source>
        <strain evidence="1">MM415A02362</strain>
    </source>
</reference>
<protein>
    <submittedName>
        <fullName evidence="1">Uncharacterized protein</fullName>
    </submittedName>
</protein>
<evidence type="ECO:0000313" key="1">
    <source>
        <dbReference type="EMBL" id="QJA73447.1"/>
    </source>
</evidence>
<accession>A0A6M3JXR7</accession>
<organism evidence="1">
    <name type="scientific">viral metagenome</name>
    <dbReference type="NCBI Taxonomy" id="1070528"/>
    <lineage>
        <taxon>unclassified sequences</taxon>
        <taxon>metagenomes</taxon>
        <taxon>organismal metagenomes</taxon>
    </lineage>
</organism>
<dbReference type="AlphaFoldDB" id="A0A6M3JXR7"/>
<name>A0A6M3JXR7_9ZZZZ</name>
<sequence length="75" mass="8710">MINKTHKGEHNMKTLNQAIKAANRMSKGTYPETAFVVLSRDEEDIVGNNYHACFEYDLNTFYNGCKVLYCSDEYY</sequence>
<proteinExistence type="predicted"/>